<protein>
    <submittedName>
        <fullName evidence="1">Uncharacterized protein</fullName>
    </submittedName>
</protein>
<proteinExistence type="predicted"/>
<evidence type="ECO:0000313" key="2">
    <source>
        <dbReference type="Proteomes" id="UP000654075"/>
    </source>
</evidence>
<name>A0A813FH03_POLGL</name>
<organism evidence="1 2">
    <name type="scientific">Polarella glacialis</name>
    <name type="common">Dinoflagellate</name>
    <dbReference type="NCBI Taxonomy" id="89957"/>
    <lineage>
        <taxon>Eukaryota</taxon>
        <taxon>Sar</taxon>
        <taxon>Alveolata</taxon>
        <taxon>Dinophyceae</taxon>
        <taxon>Suessiales</taxon>
        <taxon>Suessiaceae</taxon>
        <taxon>Polarella</taxon>
    </lineage>
</organism>
<keyword evidence="2" id="KW-1185">Reference proteome</keyword>
<dbReference type="EMBL" id="CAJNNV010025261">
    <property type="protein sequence ID" value="CAE8613462.1"/>
    <property type="molecule type" value="Genomic_DNA"/>
</dbReference>
<reference evidence="1" key="1">
    <citation type="submission" date="2021-02" db="EMBL/GenBank/DDBJ databases">
        <authorList>
            <person name="Dougan E. K."/>
            <person name="Rhodes N."/>
            <person name="Thang M."/>
            <person name="Chan C."/>
        </authorList>
    </citation>
    <scope>NUCLEOTIDE SEQUENCE</scope>
</reference>
<evidence type="ECO:0000313" key="1">
    <source>
        <dbReference type="EMBL" id="CAE8613462.1"/>
    </source>
</evidence>
<dbReference type="AlphaFoldDB" id="A0A813FH03"/>
<comment type="caution">
    <text evidence="1">The sequence shown here is derived from an EMBL/GenBank/DDBJ whole genome shotgun (WGS) entry which is preliminary data.</text>
</comment>
<dbReference type="Proteomes" id="UP000654075">
    <property type="component" value="Unassembled WGS sequence"/>
</dbReference>
<sequence length="156" mass="16863">MAPGRYGSSAWDLLSNCSILQVAASARAMHKAAVEACTSQVEACSNQSTQKLGRCSFPKGSLMLSKAIGCHASGWPKLLVPRFLPCQLKRPSWLRLRGLCSGEAAQEDLEHFRSVQHRASAARGPCGEILVRAMLPNGRWCPAHTLGFRGNVGVKF</sequence>
<gene>
    <name evidence="1" type="ORF">PGLA1383_LOCUS31229</name>
</gene>
<accession>A0A813FH03</accession>